<dbReference type="PANTHER" id="PTHR23268">
    <property type="entry name" value="T-CELL RECEPTOR BETA CHAIN"/>
    <property type="match status" value="1"/>
</dbReference>
<dbReference type="AlphaFoldDB" id="A0A4W6CML7"/>
<dbReference type="InterPro" id="IPR013783">
    <property type="entry name" value="Ig-like_fold"/>
</dbReference>
<evidence type="ECO:0000256" key="1">
    <source>
        <dbReference type="ARBA" id="ARBA00022729"/>
    </source>
</evidence>
<dbReference type="GO" id="GO:0007166">
    <property type="term" value="P:cell surface receptor signaling pathway"/>
    <property type="evidence" value="ECO:0007669"/>
    <property type="project" value="TreeGrafter"/>
</dbReference>
<dbReference type="GO" id="GO:0002376">
    <property type="term" value="P:immune system process"/>
    <property type="evidence" value="ECO:0007669"/>
    <property type="project" value="UniProtKB-KW"/>
</dbReference>
<evidence type="ECO:0000313" key="6">
    <source>
        <dbReference type="Proteomes" id="UP000314980"/>
    </source>
</evidence>
<dbReference type="InterPro" id="IPR050413">
    <property type="entry name" value="TCR_beta_variable"/>
</dbReference>
<evidence type="ECO:0000256" key="3">
    <source>
        <dbReference type="SAM" id="SignalP"/>
    </source>
</evidence>
<dbReference type="InParanoid" id="A0A4W6CML7"/>
<sequence length="136" mass="15175">VEAHAVICLVLCLSFFPTGASVSDKVQQTPADIHKKQEQTAKIYCSHNIESYYIILWYKQSNRELQLLGYMTGDSEKLEPGVKVKIEGNANKGQNCTLTIEGLRTNNSAVYFCAASYHSATYHCSSVQKPAYLSLY</sequence>
<dbReference type="InterPro" id="IPR013106">
    <property type="entry name" value="Ig_V-set"/>
</dbReference>
<name>A0A4W6CML7_LATCA</name>
<dbReference type="Gene3D" id="2.60.40.10">
    <property type="entry name" value="Immunoglobulins"/>
    <property type="match status" value="1"/>
</dbReference>
<feature type="signal peptide" evidence="3">
    <location>
        <begin position="1"/>
        <end position="21"/>
    </location>
</feature>
<dbReference type="PANTHER" id="PTHR23268:SF102">
    <property type="entry name" value="IMMUNOGLOBULIN V-SET DOMAIN-CONTAINING PROTEIN"/>
    <property type="match status" value="1"/>
</dbReference>
<keyword evidence="2" id="KW-0391">Immunity</keyword>
<dbReference type="SMART" id="SM00406">
    <property type="entry name" value="IGv"/>
    <property type="match status" value="1"/>
</dbReference>
<evidence type="ECO:0000259" key="4">
    <source>
        <dbReference type="PROSITE" id="PS50835"/>
    </source>
</evidence>
<feature type="chain" id="PRO_5021483764" description="Ig-like domain-containing protein" evidence="3">
    <location>
        <begin position="22"/>
        <end position="136"/>
    </location>
</feature>
<keyword evidence="6" id="KW-1185">Reference proteome</keyword>
<dbReference type="SUPFAM" id="SSF48726">
    <property type="entry name" value="Immunoglobulin"/>
    <property type="match status" value="1"/>
</dbReference>
<dbReference type="SMART" id="SM00409">
    <property type="entry name" value="IG"/>
    <property type="match status" value="1"/>
</dbReference>
<dbReference type="Ensembl" id="ENSLCAT00010013864.1">
    <property type="protein sequence ID" value="ENSLCAP00010013568.1"/>
    <property type="gene ID" value="ENSLCAG00010006451.1"/>
</dbReference>
<dbReference type="GeneTree" id="ENSGT01110000267473"/>
<dbReference type="InterPro" id="IPR003599">
    <property type="entry name" value="Ig_sub"/>
</dbReference>
<dbReference type="Proteomes" id="UP000314980">
    <property type="component" value="Unassembled WGS sequence"/>
</dbReference>
<feature type="domain" description="Ig-like" evidence="4">
    <location>
        <begin position="17"/>
        <end position="134"/>
    </location>
</feature>
<evidence type="ECO:0000313" key="5">
    <source>
        <dbReference type="Ensembl" id="ENSLCAP00010013568.1"/>
    </source>
</evidence>
<proteinExistence type="predicted"/>
<reference evidence="5" key="3">
    <citation type="submission" date="2025-09" db="UniProtKB">
        <authorList>
            <consortium name="Ensembl"/>
        </authorList>
    </citation>
    <scope>IDENTIFICATION</scope>
</reference>
<dbReference type="Pfam" id="PF07686">
    <property type="entry name" value="V-set"/>
    <property type="match status" value="1"/>
</dbReference>
<reference evidence="5" key="2">
    <citation type="submission" date="2025-08" db="UniProtKB">
        <authorList>
            <consortium name="Ensembl"/>
        </authorList>
    </citation>
    <scope>IDENTIFICATION</scope>
</reference>
<dbReference type="InterPro" id="IPR007110">
    <property type="entry name" value="Ig-like_dom"/>
</dbReference>
<reference evidence="6" key="1">
    <citation type="submission" date="2015-09" db="EMBL/GenBank/DDBJ databases">
        <authorList>
            <person name="Sai Rama Sridatta P."/>
        </authorList>
    </citation>
    <scope>NUCLEOTIDE SEQUENCE [LARGE SCALE GENOMIC DNA]</scope>
</reference>
<evidence type="ECO:0000256" key="2">
    <source>
        <dbReference type="ARBA" id="ARBA00022859"/>
    </source>
</evidence>
<dbReference type="GO" id="GO:0005886">
    <property type="term" value="C:plasma membrane"/>
    <property type="evidence" value="ECO:0007669"/>
    <property type="project" value="TreeGrafter"/>
</dbReference>
<dbReference type="PROSITE" id="PS50835">
    <property type="entry name" value="IG_LIKE"/>
    <property type="match status" value="1"/>
</dbReference>
<organism evidence="5 6">
    <name type="scientific">Lates calcarifer</name>
    <name type="common">Barramundi</name>
    <name type="synonym">Holocentrus calcarifer</name>
    <dbReference type="NCBI Taxonomy" id="8187"/>
    <lineage>
        <taxon>Eukaryota</taxon>
        <taxon>Metazoa</taxon>
        <taxon>Chordata</taxon>
        <taxon>Craniata</taxon>
        <taxon>Vertebrata</taxon>
        <taxon>Euteleostomi</taxon>
        <taxon>Actinopterygii</taxon>
        <taxon>Neopterygii</taxon>
        <taxon>Teleostei</taxon>
        <taxon>Neoteleostei</taxon>
        <taxon>Acanthomorphata</taxon>
        <taxon>Carangaria</taxon>
        <taxon>Carangaria incertae sedis</taxon>
        <taxon>Centropomidae</taxon>
        <taxon>Lates</taxon>
    </lineage>
</organism>
<dbReference type="InterPro" id="IPR036179">
    <property type="entry name" value="Ig-like_dom_sf"/>
</dbReference>
<keyword evidence="1 3" id="KW-0732">Signal</keyword>
<dbReference type="CDD" id="cd00099">
    <property type="entry name" value="IgV"/>
    <property type="match status" value="1"/>
</dbReference>
<accession>A0A4W6CML7</accession>
<protein>
    <recommendedName>
        <fullName evidence="4">Ig-like domain-containing protein</fullName>
    </recommendedName>
</protein>